<dbReference type="InterPro" id="IPR025962">
    <property type="entry name" value="SdpI/YhfL"/>
</dbReference>
<protein>
    <submittedName>
        <fullName evidence="2">Predicted integral membrane protein</fullName>
    </submittedName>
</protein>
<feature type="transmembrane region" description="Helical" evidence="1">
    <location>
        <begin position="7"/>
        <end position="28"/>
    </location>
</feature>
<sequence length="226" mass="24611">MTRIRFTVLDAFTALTIAGLVALAVWVLTAGPTTHLPMHFDIHGQPDRWGDRNELAGVIGFMAFMAAITAGPMSWYAKRTPDTARRRGLEVGQLVSLLAIGGVSAFIVWTILGHAASQAAPSMTLIAALMSLLFAVMGAFMGRVAPNPIVGLRTPWNYKSRLAWDRSNRLAGRLFFWLGVLGLITAPVAPQPLGFGLLIGGVLIAAVWSVFESWRVWRTDPDRQPF</sequence>
<dbReference type="EMBL" id="UAQM01000042">
    <property type="protein sequence ID" value="SPU46467.1"/>
    <property type="molecule type" value="Genomic_DNA"/>
</dbReference>
<gene>
    <name evidence="2" type="ORF">NCTC11165_02801</name>
</gene>
<keyword evidence="1" id="KW-0812">Transmembrane</keyword>
<accession>A0A2X1APA5</accession>
<dbReference type="Proteomes" id="UP000250358">
    <property type="component" value="Unassembled WGS sequence"/>
</dbReference>
<evidence type="ECO:0000256" key="1">
    <source>
        <dbReference type="SAM" id="Phobius"/>
    </source>
</evidence>
<feature type="transmembrane region" description="Helical" evidence="1">
    <location>
        <begin position="89"/>
        <end position="112"/>
    </location>
</feature>
<name>A0A2X1APA5_BREDI</name>
<organism evidence="2 3">
    <name type="scientific">Brevundimonas diminuta</name>
    <name type="common">Pseudomonas diminuta</name>
    <dbReference type="NCBI Taxonomy" id="293"/>
    <lineage>
        <taxon>Bacteria</taxon>
        <taxon>Pseudomonadati</taxon>
        <taxon>Pseudomonadota</taxon>
        <taxon>Alphaproteobacteria</taxon>
        <taxon>Caulobacterales</taxon>
        <taxon>Caulobacteraceae</taxon>
        <taxon>Brevundimonas</taxon>
    </lineage>
</organism>
<feature type="transmembrane region" description="Helical" evidence="1">
    <location>
        <begin position="124"/>
        <end position="145"/>
    </location>
</feature>
<dbReference type="PANTHER" id="PTHR37810:SF5">
    <property type="entry name" value="IMMUNITY PROTEIN SDPI"/>
    <property type="match status" value="1"/>
</dbReference>
<proteinExistence type="predicted"/>
<dbReference type="InterPro" id="IPR026272">
    <property type="entry name" value="SdpI"/>
</dbReference>
<evidence type="ECO:0000313" key="3">
    <source>
        <dbReference type="Proteomes" id="UP000250358"/>
    </source>
</evidence>
<dbReference type="GO" id="GO:0009636">
    <property type="term" value="P:response to toxic substance"/>
    <property type="evidence" value="ECO:0007669"/>
    <property type="project" value="TreeGrafter"/>
</dbReference>
<feature type="transmembrane region" description="Helical" evidence="1">
    <location>
        <begin position="195"/>
        <end position="214"/>
    </location>
</feature>
<keyword evidence="1" id="KW-0472">Membrane</keyword>
<dbReference type="RefSeq" id="WP_128116274.1">
    <property type="nucleotide sequence ID" value="NZ_CP194724.1"/>
</dbReference>
<feature type="transmembrane region" description="Helical" evidence="1">
    <location>
        <begin position="55"/>
        <end position="77"/>
    </location>
</feature>
<dbReference type="PANTHER" id="PTHR37810">
    <property type="entry name" value="IMMUNITY PROTEIN SDPI"/>
    <property type="match status" value="1"/>
</dbReference>
<feature type="transmembrane region" description="Helical" evidence="1">
    <location>
        <begin position="170"/>
        <end position="189"/>
    </location>
</feature>
<dbReference type="PIRSF" id="PIRSF038959">
    <property type="entry name" value="SdpI"/>
    <property type="match status" value="1"/>
</dbReference>
<dbReference type="AlphaFoldDB" id="A0A2X1APA5"/>
<keyword evidence="1" id="KW-1133">Transmembrane helix</keyword>
<dbReference type="Pfam" id="PF13630">
    <property type="entry name" value="SdpI"/>
    <property type="match status" value="1"/>
</dbReference>
<evidence type="ECO:0000313" key="2">
    <source>
        <dbReference type="EMBL" id="SPU46467.1"/>
    </source>
</evidence>
<reference evidence="2 3" key="1">
    <citation type="submission" date="2018-06" db="EMBL/GenBank/DDBJ databases">
        <authorList>
            <consortium name="Pathogen Informatics"/>
            <person name="Doyle S."/>
        </authorList>
    </citation>
    <scope>NUCLEOTIDE SEQUENCE [LARGE SCALE GENOMIC DNA]</scope>
    <source>
        <strain evidence="2 3">NCTC11165</strain>
    </source>
</reference>